<reference evidence="5" key="1">
    <citation type="submission" date="2017-01" db="EMBL/GenBank/DDBJ databases">
        <authorList>
            <person name="Varghese N."/>
            <person name="Submissions S."/>
        </authorList>
    </citation>
    <scope>NUCLEOTIDE SEQUENCE [LARGE SCALE GENOMIC DNA]</scope>
    <source>
        <strain evidence="5">DSM 22306</strain>
    </source>
</reference>
<feature type="binding site" evidence="3">
    <location>
        <position position="138"/>
    </location>
    <ligand>
        <name>a divalent metal cation</name>
        <dbReference type="ChEBI" id="CHEBI:60240"/>
    </ligand>
</feature>
<evidence type="ECO:0000256" key="1">
    <source>
        <dbReference type="ARBA" id="ARBA00008635"/>
    </source>
</evidence>
<dbReference type="Proteomes" id="UP000185999">
    <property type="component" value="Unassembled WGS sequence"/>
</dbReference>
<dbReference type="AlphaFoldDB" id="A0A1N7NCK7"/>
<organism evidence="4 5">
    <name type="scientific">Neptunomonas antarctica</name>
    <dbReference type="NCBI Taxonomy" id="619304"/>
    <lineage>
        <taxon>Bacteria</taxon>
        <taxon>Pseudomonadati</taxon>
        <taxon>Pseudomonadota</taxon>
        <taxon>Gammaproteobacteria</taxon>
        <taxon>Oceanospirillales</taxon>
        <taxon>Oceanospirillaceae</taxon>
        <taxon>Neptunomonas</taxon>
    </lineage>
</organism>
<dbReference type="GO" id="GO:0046872">
    <property type="term" value="F:metal ion binding"/>
    <property type="evidence" value="ECO:0007669"/>
    <property type="project" value="UniProtKB-KW"/>
</dbReference>
<dbReference type="RefSeq" id="WP_054342071.1">
    <property type="nucleotide sequence ID" value="NZ_FTOE01000009.1"/>
</dbReference>
<evidence type="ECO:0000256" key="2">
    <source>
        <dbReference type="ARBA" id="ARBA00022723"/>
    </source>
</evidence>
<feature type="binding site" evidence="3">
    <location>
        <position position="50"/>
    </location>
    <ligand>
        <name>a divalent metal cation</name>
        <dbReference type="ChEBI" id="CHEBI:60240"/>
    </ligand>
</feature>
<keyword evidence="5" id="KW-1185">Reference proteome</keyword>
<dbReference type="OrthoDB" id="9807509at2"/>
<dbReference type="Gene3D" id="1.20.120.450">
    <property type="entry name" value="dinb family like domain"/>
    <property type="match status" value="1"/>
</dbReference>
<evidence type="ECO:0000313" key="4">
    <source>
        <dbReference type="EMBL" id="SIS96008.1"/>
    </source>
</evidence>
<keyword evidence="2 3" id="KW-0479">Metal-binding</keyword>
<dbReference type="InterPro" id="IPR007837">
    <property type="entry name" value="DinB"/>
</dbReference>
<dbReference type="PANTHER" id="PTHR37302:SF1">
    <property type="entry name" value="PROTEIN DINB"/>
    <property type="match status" value="1"/>
</dbReference>
<dbReference type="SUPFAM" id="SSF109854">
    <property type="entry name" value="DinB/YfiT-like putative metalloenzymes"/>
    <property type="match status" value="1"/>
</dbReference>
<name>A0A1N7NCK7_9GAMM</name>
<dbReference type="PANTHER" id="PTHR37302">
    <property type="entry name" value="SLR1116 PROTEIN"/>
    <property type="match status" value="1"/>
</dbReference>
<sequence length="172" mass="19910">MKLSQTIKILTKYKAWANELTFSAVHDLPEGEATKKRQTRFANMVHTLNHVYVIDDIFKAHILGNSHSYTARNTESHPPLEELWKLQRVMDKWYVDYAEKLSDERLSEIIKFQFVGGGEGVMSRADMIIHVVNHSTYHRGFVGDLMYQVPAIPPANDYPVYLREIHENASHI</sequence>
<accession>A0A1N7NCK7</accession>
<dbReference type="EMBL" id="FTOE01000009">
    <property type="protein sequence ID" value="SIS96008.1"/>
    <property type="molecule type" value="Genomic_DNA"/>
</dbReference>
<evidence type="ECO:0000313" key="5">
    <source>
        <dbReference type="Proteomes" id="UP000185999"/>
    </source>
</evidence>
<evidence type="ECO:0000256" key="3">
    <source>
        <dbReference type="PIRSR" id="PIRSR607837-1"/>
    </source>
</evidence>
<proteinExistence type="inferred from homology"/>
<dbReference type="InterPro" id="IPR034660">
    <property type="entry name" value="DinB/YfiT-like"/>
</dbReference>
<protein>
    <submittedName>
        <fullName evidence="4">Uncharacterized damage-inducible protein DinB (Forms a four-helix bundle)</fullName>
    </submittedName>
</protein>
<dbReference type="Pfam" id="PF05163">
    <property type="entry name" value="DinB"/>
    <property type="match status" value="1"/>
</dbReference>
<feature type="binding site" evidence="3">
    <location>
        <position position="134"/>
    </location>
    <ligand>
        <name>a divalent metal cation</name>
        <dbReference type="ChEBI" id="CHEBI:60240"/>
    </ligand>
</feature>
<comment type="similarity">
    <text evidence="1">Belongs to the DinB family.</text>
</comment>
<gene>
    <name evidence="4" type="ORF">SAMN05421760_1095</name>
</gene>